<dbReference type="EMBL" id="JASCZI010061887">
    <property type="protein sequence ID" value="MED6139701.1"/>
    <property type="molecule type" value="Genomic_DNA"/>
</dbReference>
<feature type="non-terminal residue" evidence="1">
    <location>
        <position position="55"/>
    </location>
</feature>
<proteinExistence type="predicted"/>
<evidence type="ECO:0000313" key="1">
    <source>
        <dbReference type="EMBL" id="MED6139701.1"/>
    </source>
</evidence>
<comment type="caution">
    <text evidence="1">The sequence shown here is derived from an EMBL/GenBank/DDBJ whole genome shotgun (WGS) entry which is preliminary data.</text>
</comment>
<name>A0ABU6STC2_9FABA</name>
<accession>A0ABU6STC2</accession>
<keyword evidence="2" id="KW-1185">Reference proteome</keyword>
<reference evidence="1 2" key="1">
    <citation type="journal article" date="2023" name="Plants (Basel)">
        <title>Bridging the Gap: Combining Genomics and Transcriptomics Approaches to Understand Stylosanthes scabra, an Orphan Legume from the Brazilian Caatinga.</title>
        <authorList>
            <person name="Ferreira-Neto J.R.C."/>
            <person name="da Silva M.D."/>
            <person name="Binneck E."/>
            <person name="de Melo N.F."/>
            <person name="da Silva R.H."/>
            <person name="de Melo A.L.T.M."/>
            <person name="Pandolfi V."/>
            <person name="Bustamante F.O."/>
            <person name="Brasileiro-Vidal A.C."/>
            <person name="Benko-Iseppon A.M."/>
        </authorList>
    </citation>
    <scope>NUCLEOTIDE SEQUENCE [LARGE SCALE GENOMIC DNA]</scope>
    <source>
        <tissue evidence="1">Leaves</tissue>
    </source>
</reference>
<protein>
    <submittedName>
        <fullName evidence="1">Uncharacterized protein</fullName>
    </submittedName>
</protein>
<gene>
    <name evidence="1" type="ORF">PIB30_086273</name>
</gene>
<organism evidence="1 2">
    <name type="scientific">Stylosanthes scabra</name>
    <dbReference type="NCBI Taxonomy" id="79078"/>
    <lineage>
        <taxon>Eukaryota</taxon>
        <taxon>Viridiplantae</taxon>
        <taxon>Streptophyta</taxon>
        <taxon>Embryophyta</taxon>
        <taxon>Tracheophyta</taxon>
        <taxon>Spermatophyta</taxon>
        <taxon>Magnoliopsida</taxon>
        <taxon>eudicotyledons</taxon>
        <taxon>Gunneridae</taxon>
        <taxon>Pentapetalae</taxon>
        <taxon>rosids</taxon>
        <taxon>fabids</taxon>
        <taxon>Fabales</taxon>
        <taxon>Fabaceae</taxon>
        <taxon>Papilionoideae</taxon>
        <taxon>50 kb inversion clade</taxon>
        <taxon>dalbergioids sensu lato</taxon>
        <taxon>Dalbergieae</taxon>
        <taxon>Pterocarpus clade</taxon>
        <taxon>Stylosanthes</taxon>
    </lineage>
</organism>
<evidence type="ECO:0000313" key="2">
    <source>
        <dbReference type="Proteomes" id="UP001341840"/>
    </source>
</evidence>
<sequence length="55" mass="5950">MESRLGVGIRIGGAMAAGVPYLSPALWGDDDYPRGRGLSAWASHGRGARERLHDW</sequence>
<dbReference type="Proteomes" id="UP001341840">
    <property type="component" value="Unassembled WGS sequence"/>
</dbReference>